<dbReference type="AlphaFoldDB" id="A0A6S7INF6"/>
<dbReference type="InterPro" id="IPR036691">
    <property type="entry name" value="Endo/exonu/phosph_ase_sf"/>
</dbReference>
<dbReference type="PANTHER" id="PTHR47510">
    <property type="entry name" value="REVERSE TRANSCRIPTASE DOMAIN-CONTAINING PROTEIN"/>
    <property type="match status" value="1"/>
</dbReference>
<reference evidence="1" key="1">
    <citation type="submission" date="2020-04" db="EMBL/GenBank/DDBJ databases">
        <authorList>
            <person name="Alioto T."/>
            <person name="Alioto T."/>
            <person name="Gomez Garrido J."/>
        </authorList>
    </citation>
    <scope>NUCLEOTIDE SEQUENCE</scope>
    <source>
        <strain evidence="1">A484AB</strain>
    </source>
</reference>
<dbReference type="SUPFAM" id="SSF56219">
    <property type="entry name" value="DNase I-like"/>
    <property type="match status" value="1"/>
</dbReference>
<dbReference type="SUPFAM" id="SSF56672">
    <property type="entry name" value="DNA/RNA polymerases"/>
    <property type="match status" value="1"/>
</dbReference>
<accession>A0A6S7INF6</accession>
<name>A0A6S7INF6_PARCT</name>
<dbReference type="CDD" id="cd01650">
    <property type="entry name" value="RT_nLTR_like"/>
    <property type="match status" value="1"/>
</dbReference>
<dbReference type="Proteomes" id="UP001152795">
    <property type="component" value="Unassembled WGS sequence"/>
</dbReference>
<proteinExistence type="predicted"/>
<dbReference type="Pfam" id="PF00078">
    <property type="entry name" value="RVT_1"/>
    <property type="match status" value="1"/>
</dbReference>
<dbReference type="Pfam" id="PF14529">
    <property type="entry name" value="Exo_endo_phos_2"/>
    <property type="match status" value="1"/>
</dbReference>
<keyword evidence="2" id="KW-1185">Reference proteome</keyword>
<dbReference type="InterPro" id="IPR005135">
    <property type="entry name" value="Endo/exonuclease/phosphatase"/>
</dbReference>
<feature type="non-terminal residue" evidence="1">
    <location>
        <position position="1018"/>
    </location>
</feature>
<sequence length="1018" mass="116535">LCGSNTKLNRPSRDEDIDHVTICFYNYTVPAIRLSALCCNNLKRHWGKARIWTDRRMLWACLYISVQSLVLILRFSMQALFQKTVITITTSLSIMAFDKLFSSTDLSNIRKAPSGSIAGADPRFHTCFCNFLDMLASFSGIDILGLSETHLTDQIPTDELIVEGFDFERKDRRSGFGGGVGVYIKQDVPYRRRYDLEAEHENIECIWIEVLFPKSKGIMIGNIYRPPDTSKYSDSDFNVKLDEVLNAVSDEKKEILLLGDLNCNFLQSACKRQLKQVFSMHGLKQIIQNATRITKSSASLIDIVLSSNPERIIKSKVISAHLSDHDMVGITRKINASKFKARIITTRCFARYERSAYRNDVKNSSWDNVYEQSDVNDAWYEMYNILLKAINRHAPLIQKKVRGRDCPWLTNNLRKAMLERNSLLKVARRSKSASDWAAYKRKRNQVNNLLRREKNSFNRKLLYDNRNNPRKFWKTIKQVYPNKPTTVNSSRAFNLNDDGMTTCKSKISNAFGLFFSSIAQKLKESLNTLGNSIRQKTDQEIPPCNRIPDQVFRFEEICPSQVLKALNKLKSTKATGLDDVPPSMIKDASQYIAAPLAYIINLSLSSGIYPAQWKNAKIIPVYKSGSVSELDNYRPISILPAISKIAERLIHDQLAKFLEDSSLLSPTQFDFRSKYSTGLAVTYFTDSIRKEMDRGKLRGAVFIDFRKAFDTVDHAVLIKKMEMLGVRGVQLKWFSDYLSNRQQVVIYDNYRSNNYPVSYGVPQGSILGPLLFLIYIDDLSKVLKHSNVIMYADDTVLYFSHEDIKNIEAVLSDDMDAVAQWLQRNQLVINLKKDKSESMVFGTAKRLAKDGNSSMCIQIGSDVIRSTTSYVYLGVRLDPTLNFGQYLHKTFKKTSSKLKMLKKIRSSLTVQSARMIYQSMIVPLMTYCDMVTLNLPGSWLSKFVNLENRTKKIIANGLSIENNDLNIRDFYSTRIFNAVMVVFKSLNGLSCEPFNDYFQIMSHQQNTRNNDYCLRLPK</sequence>
<evidence type="ECO:0000313" key="2">
    <source>
        <dbReference type="Proteomes" id="UP001152795"/>
    </source>
</evidence>
<dbReference type="Gene3D" id="3.60.10.10">
    <property type="entry name" value="Endonuclease/exonuclease/phosphatase"/>
    <property type="match status" value="1"/>
</dbReference>
<feature type="non-terminal residue" evidence="1">
    <location>
        <position position="1"/>
    </location>
</feature>
<dbReference type="GO" id="GO:0003824">
    <property type="term" value="F:catalytic activity"/>
    <property type="evidence" value="ECO:0007669"/>
    <property type="project" value="InterPro"/>
</dbReference>
<dbReference type="InterPro" id="IPR043502">
    <property type="entry name" value="DNA/RNA_pol_sf"/>
</dbReference>
<dbReference type="PANTHER" id="PTHR47510:SF3">
    <property type="entry name" value="ENDO_EXONUCLEASE_PHOSPHATASE DOMAIN-CONTAINING PROTEIN"/>
    <property type="match status" value="1"/>
</dbReference>
<dbReference type="PROSITE" id="PS50878">
    <property type="entry name" value="RT_POL"/>
    <property type="match status" value="1"/>
</dbReference>
<protein>
    <submittedName>
        <fullName evidence="1">Uncharacterized protein</fullName>
    </submittedName>
</protein>
<dbReference type="OrthoDB" id="445826at2759"/>
<comment type="caution">
    <text evidence="1">The sequence shown here is derived from an EMBL/GenBank/DDBJ whole genome shotgun (WGS) entry which is preliminary data.</text>
</comment>
<evidence type="ECO:0000313" key="1">
    <source>
        <dbReference type="EMBL" id="CAB4019236.1"/>
    </source>
</evidence>
<dbReference type="EMBL" id="CACRXK020010365">
    <property type="protein sequence ID" value="CAB4019236.1"/>
    <property type="molecule type" value="Genomic_DNA"/>
</dbReference>
<organism evidence="1 2">
    <name type="scientific">Paramuricea clavata</name>
    <name type="common">Red gorgonian</name>
    <name type="synonym">Violescent sea-whip</name>
    <dbReference type="NCBI Taxonomy" id="317549"/>
    <lineage>
        <taxon>Eukaryota</taxon>
        <taxon>Metazoa</taxon>
        <taxon>Cnidaria</taxon>
        <taxon>Anthozoa</taxon>
        <taxon>Octocorallia</taxon>
        <taxon>Malacalcyonacea</taxon>
        <taxon>Plexauridae</taxon>
        <taxon>Paramuricea</taxon>
    </lineage>
</organism>
<gene>
    <name evidence="1" type="ORF">PACLA_8A018603</name>
</gene>
<dbReference type="InterPro" id="IPR000477">
    <property type="entry name" value="RT_dom"/>
</dbReference>